<dbReference type="EMBL" id="BMYV01000002">
    <property type="protein sequence ID" value="GGX70607.1"/>
    <property type="molecule type" value="Genomic_DNA"/>
</dbReference>
<protein>
    <recommendedName>
        <fullName evidence="3">DUF2793 domain-containing protein</fullName>
    </recommendedName>
</protein>
<accession>A0A918NIS6</accession>
<comment type="caution">
    <text evidence="1">The sequence shown here is derived from an EMBL/GenBank/DDBJ whole genome shotgun (WGS) entry which is preliminary data.</text>
</comment>
<organism evidence="1 2">
    <name type="scientific">Litorimonas cladophorae</name>
    <dbReference type="NCBI Taxonomy" id="1220491"/>
    <lineage>
        <taxon>Bacteria</taxon>
        <taxon>Pseudomonadati</taxon>
        <taxon>Pseudomonadota</taxon>
        <taxon>Alphaproteobacteria</taxon>
        <taxon>Maricaulales</taxon>
        <taxon>Robiginitomaculaceae</taxon>
    </lineage>
</organism>
<reference evidence="1 2" key="1">
    <citation type="journal article" date="2014" name="Int. J. Syst. Evol. Microbiol.">
        <title>Complete genome sequence of Corynebacterium casei LMG S-19264T (=DSM 44701T), isolated from a smear-ripened cheese.</title>
        <authorList>
            <consortium name="US DOE Joint Genome Institute (JGI-PGF)"/>
            <person name="Walter F."/>
            <person name="Albersmeier A."/>
            <person name="Kalinowski J."/>
            <person name="Ruckert C."/>
        </authorList>
    </citation>
    <scope>NUCLEOTIDE SEQUENCE [LARGE SCALE GENOMIC DNA]</scope>
    <source>
        <strain evidence="1 2">KCTC 23968</strain>
    </source>
</reference>
<dbReference type="InterPro" id="IPR021251">
    <property type="entry name" value="DUF2793"/>
</dbReference>
<dbReference type="Pfam" id="PF10983">
    <property type="entry name" value="DUF2793"/>
    <property type="match status" value="1"/>
</dbReference>
<evidence type="ECO:0008006" key="3">
    <source>
        <dbReference type="Google" id="ProtNLM"/>
    </source>
</evidence>
<sequence length="319" mass="35145">MTQTPNLNLPYLMPAQALKYITYNEAMLRLDSLAQLSVKSRASTPPTSPIVGDAYLVGPTATGDWTGFEDFIARSDASGNWKMLEPNAGWTCLICDDRRLYGFFDTGWAEIQIPETMQTQFGVNAQADNLNRFVVKSENALFDNEGHSHRLKINKAALSDTASLQFQTGYQSYGEMGLIGNNALSIKVSENATDWTEAIRCETHTGHTQIKNMYSGGVYLLNETAKTITPPKSGGFMMIMIDNEDYPQLSHAAIVAYDIGVSPNVIILGSGDKFRVANDELLTGITGPDKFTTLSALNGSLMLENRYGTHQTYRYTFLG</sequence>
<dbReference type="AlphaFoldDB" id="A0A918NIS6"/>
<name>A0A918NIS6_9PROT</name>
<keyword evidence="2" id="KW-1185">Reference proteome</keyword>
<dbReference type="RefSeq" id="WP_189585400.1">
    <property type="nucleotide sequence ID" value="NZ_BMYV01000002.1"/>
</dbReference>
<evidence type="ECO:0000313" key="2">
    <source>
        <dbReference type="Proteomes" id="UP000600865"/>
    </source>
</evidence>
<dbReference type="Proteomes" id="UP000600865">
    <property type="component" value="Unassembled WGS sequence"/>
</dbReference>
<gene>
    <name evidence="1" type="ORF">GCM10011309_20920</name>
</gene>
<proteinExistence type="predicted"/>
<evidence type="ECO:0000313" key="1">
    <source>
        <dbReference type="EMBL" id="GGX70607.1"/>
    </source>
</evidence>